<evidence type="ECO:0000256" key="11">
    <source>
        <dbReference type="ARBA" id="ARBA00029986"/>
    </source>
</evidence>
<evidence type="ECO:0000256" key="14">
    <source>
        <dbReference type="RuleBase" id="RU003914"/>
    </source>
</evidence>
<accession>A0A7M1LJ00</accession>
<evidence type="ECO:0000256" key="8">
    <source>
        <dbReference type="ARBA" id="ARBA00023186"/>
    </source>
</evidence>
<evidence type="ECO:0000256" key="5">
    <source>
        <dbReference type="ARBA" id="ARBA00022490"/>
    </source>
</evidence>
<dbReference type="AlphaFoldDB" id="A0A7M1LJ00"/>
<dbReference type="InterPro" id="IPR046357">
    <property type="entry name" value="PPIase_dom_sf"/>
</dbReference>
<dbReference type="PROSITE" id="PS50059">
    <property type="entry name" value="FKBP_PPIASE"/>
    <property type="match status" value="1"/>
</dbReference>
<evidence type="ECO:0000256" key="10">
    <source>
        <dbReference type="ARBA" id="ARBA00023306"/>
    </source>
</evidence>
<comment type="catalytic activity">
    <reaction evidence="1 12 13">
        <text>[protein]-peptidylproline (omega=180) = [protein]-peptidylproline (omega=0)</text>
        <dbReference type="Rhea" id="RHEA:16237"/>
        <dbReference type="Rhea" id="RHEA-COMP:10747"/>
        <dbReference type="Rhea" id="RHEA-COMP:10748"/>
        <dbReference type="ChEBI" id="CHEBI:83833"/>
        <dbReference type="ChEBI" id="CHEBI:83834"/>
        <dbReference type="EC" id="5.2.1.8"/>
    </reaction>
</comment>
<keyword evidence="7 12" id="KW-0697">Rotamase</keyword>
<sequence>MEVKAKLVDSANALVDVKIAKDAIDKKVDEIAKKSAKQVKMAGFRPGKVPVSVVKKRYAKELESDAKQDIFKEAINDGLKELDKKGEDILGEPTFAKLDDNENGIDASIEISFRPEIDTKGYEESIPEYSTPKVMKKEIEEKINELLLMIAPLEKSDKEVLEKGDFAKFDFEGFVDGEAFEGGKAENYSLEIGSNQFIPGFEDGMVGLKVGEEKDIKVTFPAEYGAEHLAGKDAIFKVKLHEIQSKNPAKELNDETLKKLMPGDENITIAKFEDRVKEQIRADKFTKLLNEELKPKFVDAVVEKLKFDLPKNIVEQEMDLQFRNSWNDFTKEDMEKFREDKDALANKREEFRPEAEKSVKLTFIVDELAKQRNVEVADQEVLQAVYMEAFQYGIDPKKHLESYKNQGILPAVKMALIEEKLFKDLFSKDKKEDKKETKEDSKGE</sequence>
<dbReference type="Pfam" id="PF05698">
    <property type="entry name" value="Trigger_C"/>
    <property type="match status" value="1"/>
</dbReference>
<evidence type="ECO:0000313" key="16">
    <source>
        <dbReference type="EMBL" id="QOQ87816.1"/>
    </source>
</evidence>
<dbReference type="SUPFAM" id="SSF102735">
    <property type="entry name" value="Trigger factor ribosome-binding domain"/>
    <property type="match status" value="1"/>
</dbReference>
<keyword evidence="6 12" id="KW-0132">Cell division</keyword>
<dbReference type="GO" id="GO:0003755">
    <property type="term" value="F:peptidyl-prolyl cis-trans isomerase activity"/>
    <property type="evidence" value="ECO:0007669"/>
    <property type="project" value="UniProtKB-UniRule"/>
</dbReference>
<evidence type="ECO:0000256" key="2">
    <source>
        <dbReference type="ARBA" id="ARBA00005464"/>
    </source>
</evidence>
<protein>
    <recommendedName>
        <fullName evidence="4 12">Trigger factor</fullName>
        <shortName evidence="12">TF</shortName>
        <ecNumber evidence="3 12">5.2.1.8</ecNumber>
    </recommendedName>
    <alternativeName>
        <fullName evidence="11 12">PPIase</fullName>
    </alternativeName>
</protein>
<feature type="domain" description="PPIase FKBP-type" evidence="15">
    <location>
        <begin position="164"/>
        <end position="246"/>
    </location>
</feature>
<keyword evidence="5 12" id="KW-0963">Cytoplasm</keyword>
<dbReference type="InterPro" id="IPR008880">
    <property type="entry name" value="Trigger_fac_C"/>
</dbReference>
<evidence type="ECO:0000256" key="4">
    <source>
        <dbReference type="ARBA" id="ARBA00016902"/>
    </source>
</evidence>
<evidence type="ECO:0000259" key="15">
    <source>
        <dbReference type="PROSITE" id="PS50059"/>
    </source>
</evidence>
<evidence type="ECO:0000256" key="9">
    <source>
        <dbReference type="ARBA" id="ARBA00023235"/>
    </source>
</evidence>
<dbReference type="Gene3D" id="1.10.3120.10">
    <property type="entry name" value="Trigger factor, C-terminal domain"/>
    <property type="match status" value="1"/>
</dbReference>
<dbReference type="HAMAP" id="MF_00303">
    <property type="entry name" value="Trigger_factor_Tig"/>
    <property type="match status" value="1"/>
</dbReference>
<dbReference type="Proteomes" id="UP000594749">
    <property type="component" value="Chromosome"/>
</dbReference>
<dbReference type="Gene3D" id="3.10.50.40">
    <property type="match status" value="1"/>
</dbReference>
<evidence type="ECO:0000256" key="6">
    <source>
        <dbReference type="ARBA" id="ARBA00022618"/>
    </source>
</evidence>
<name>A0A7M1LJ00_9BACT</name>
<dbReference type="GO" id="GO:0043022">
    <property type="term" value="F:ribosome binding"/>
    <property type="evidence" value="ECO:0007669"/>
    <property type="project" value="TreeGrafter"/>
</dbReference>
<proteinExistence type="inferred from homology"/>
<evidence type="ECO:0000256" key="12">
    <source>
        <dbReference type="HAMAP-Rule" id="MF_00303"/>
    </source>
</evidence>
<dbReference type="InterPro" id="IPR027304">
    <property type="entry name" value="Trigger_fact/SurA_dom_sf"/>
</dbReference>
<comment type="subcellular location">
    <subcellularLocation>
        <location evidence="12">Cytoplasm</location>
    </subcellularLocation>
    <text evidence="12">About half TF is bound to the ribosome near the polypeptide exit tunnel while the other half is free in the cytoplasm.</text>
</comment>
<dbReference type="PANTHER" id="PTHR30560:SF3">
    <property type="entry name" value="TRIGGER FACTOR-LIKE PROTEIN TIG, CHLOROPLASTIC"/>
    <property type="match status" value="1"/>
</dbReference>
<dbReference type="GO" id="GO:0015031">
    <property type="term" value="P:protein transport"/>
    <property type="evidence" value="ECO:0007669"/>
    <property type="project" value="UniProtKB-UniRule"/>
</dbReference>
<evidence type="ECO:0000256" key="1">
    <source>
        <dbReference type="ARBA" id="ARBA00000971"/>
    </source>
</evidence>
<dbReference type="GO" id="GO:0043335">
    <property type="term" value="P:protein unfolding"/>
    <property type="evidence" value="ECO:0007669"/>
    <property type="project" value="TreeGrafter"/>
</dbReference>
<evidence type="ECO:0000256" key="7">
    <source>
        <dbReference type="ARBA" id="ARBA00023110"/>
    </source>
</evidence>
<dbReference type="GO" id="GO:0051301">
    <property type="term" value="P:cell division"/>
    <property type="evidence" value="ECO:0007669"/>
    <property type="project" value="UniProtKB-KW"/>
</dbReference>
<dbReference type="PIRSF" id="PIRSF003095">
    <property type="entry name" value="Trigger_factor"/>
    <property type="match status" value="1"/>
</dbReference>
<dbReference type="FunFam" id="3.10.50.40:FF:000001">
    <property type="entry name" value="Trigger factor"/>
    <property type="match status" value="1"/>
</dbReference>
<dbReference type="Gene3D" id="3.30.70.1050">
    <property type="entry name" value="Trigger factor ribosome-binding domain"/>
    <property type="match status" value="1"/>
</dbReference>
<reference evidence="16 17" key="1">
    <citation type="submission" date="2020-10" db="EMBL/GenBank/DDBJ databases">
        <title>Campylobacter and Helicobacter PacBio genomes.</title>
        <authorList>
            <person name="Lane C."/>
        </authorList>
    </citation>
    <scope>NUCLEOTIDE SEQUENCE [LARGE SCALE GENOMIC DNA]</scope>
    <source>
        <strain evidence="16 17">2016D-0077</strain>
    </source>
</reference>
<evidence type="ECO:0000313" key="17">
    <source>
        <dbReference type="Proteomes" id="UP000594749"/>
    </source>
</evidence>
<dbReference type="Pfam" id="PF05697">
    <property type="entry name" value="Trigger_N"/>
    <property type="match status" value="1"/>
</dbReference>
<keyword evidence="9 12" id="KW-0413">Isomerase</keyword>
<comment type="function">
    <text evidence="12">Involved in protein export. Acts as a chaperone by maintaining the newly synthesized protein in an open conformation. Functions as a peptidyl-prolyl cis-trans isomerase.</text>
</comment>
<dbReference type="GO" id="GO:0005737">
    <property type="term" value="C:cytoplasm"/>
    <property type="evidence" value="ECO:0007669"/>
    <property type="project" value="UniProtKB-SubCell"/>
</dbReference>
<dbReference type="OrthoDB" id="9767721at2"/>
<dbReference type="GO" id="GO:0044183">
    <property type="term" value="F:protein folding chaperone"/>
    <property type="evidence" value="ECO:0007669"/>
    <property type="project" value="TreeGrafter"/>
</dbReference>
<dbReference type="EMBL" id="CP063078">
    <property type="protein sequence ID" value="QOQ87816.1"/>
    <property type="molecule type" value="Genomic_DNA"/>
</dbReference>
<evidence type="ECO:0000256" key="13">
    <source>
        <dbReference type="PROSITE-ProRule" id="PRU00277"/>
    </source>
</evidence>
<dbReference type="InterPro" id="IPR005215">
    <property type="entry name" value="Trig_fac"/>
</dbReference>
<dbReference type="GO" id="GO:0051083">
    <property type="term" value="P:'de novo' cotranslational protein folding"/>
    <property type="evidence" value="ECO:0007669"/>
    <property type="project" value="TreeGrafter"/>
</dbReference>
<dbReference type="InterPro" id="IPR008881">
    <property type="entry name" value="Trigger_fac_ribosome-bd_bac"/>
</dbReference>
<organism evidence="16 17">
    <name type="scientific">Campylobacter corcagiensis</name>
    <dbReference type="NCBI Taxonomy" id="1448857"/>
    <lineage>
        <taxon>Bacteria</taxon>
        <taxon>Pseudomonadati</taxon>
        <taxon>Campylobacterota</taxon>
        <taxon>Epsilonproteobacteria</taxon>
        <taxon>Campylobacterales</taxon>
        <taxon>Campylobacteraceae</taxon>
        <taxon>Campylobacter</taxon>
    </lineage>
</organism>
<keyword evidence="17" id="KW-1185">Reference proteome</keyword>
<dbReference type="InterPro" id="IPR037041">
    <property type="entry name" value="Trigger_fac_C_sf"/>
</dbReference>
<dbReference type="NCBIfam" id="TIGR00115">
    <property type="entry name" value="tig"/>
    <property type="match status" value="1"/>
</dbReference>
<dbReference type="SUPFAM" id="SSF54534">
    <property type="entry name" value="FKBP-like"/>
    <property type="match status" value="1"/>
</dbReference>
<gene>
    <name evidence="12" type="primary">tig</name>
    <name evidence="16" type="ORF">IMC76_03150</name>
</gene>
<comment type="domain">
    <text evidence="12">Consists of 3 domains; the N-terminus binds the ribosome, the middle domain has PPIase activity, while the C-terminus has intrinsic chaperone activity on its own.</text>
</comment>
<keyword evidence="10 12" id="KW-0131">Cell cycle</keyword>
<dbReference type="SUPFAM" id="SSF109998">
    <property type="entry name" value="Triger factor/SurA peptide-binding domain-like"/>
    <property type="match status" value="1"/>
</dbReference>
<dbReference type="InterPro" id="IPR001179">
    <property type="entry name" value="PPIase_FKBP_dom"/>
</dbReference>
<comment type="similarity">
    <text evidence="2 12 14">Belongs to the FKBP-type PPIase family. Tig subfamily.</text>
</comment>
<dbReference type="RefSeq" id="WP_025802357.1">
    <property type="nucleotide sequence ID" value="NZ_CP053842.1"/>
</dbReference>
<keyword evidence="8 12" id="KW-0143">Chaperone</keyword>
<dbReference type="EC" id="5.2.1.8" evidence="3 12"/>
<evidence type="ECO:0000256" key="3">
    <source>
        <dbReference type="ARBA" id="ARBA00013194"/>
    </source>
</evidence>
<dbReference type="InterPro" id="IPR036611">
    <property type="entry name" value="Trigger_fac_ribosome-bd_sf"/>
</dbReference>
<dbReference type="Pfam" id="PF00254">
    <property type="entry name" value="FKBP_C"/>
    <property type="match status" value="1"/>
</dbReference>
<dbReference type="PANTHER" id="PTHR30560">
    <property type="entry name" value="TRIGGER FACTOR CHAPERONE AND PEPTIDYL-PROLYL CIS/TRANS ISOMERASE"/>
    <property type="match status" value="1"/>
</dbReference>